<feature type="compositionally biased region" description="Basic and acidic residues" evidence="1">
    <location>
        <begin position="59"/>
        <end position="68"/>
    </location>
</feature>
<organism evidence="2">
    <name type="scientific">Octopus bimaculoides</name>
    <name type="common">California two-spotted octopus</name>
    <dbReference type="NCBI Taxonomy" id="37653"/>
    <lineage>
        <taxon>Eukaryota</taxon>
        <taxon>Metazoa</taxon>
        <taxon>Spiralia</taxon>
        <taxon>Lophotrochozoa</taxon>
        <taxon>Mollusca</taxon>
        <taxon>Cephalopoda</taxon>
        <taxon>Coleoidea</taxon>
        <taxon>Octopodiformes</taxon>
        <taxon>Octopoda</taxon>
        <taxon>Incirrata</taxon>
        <taxon>Octopodidae</taxon>
        <taxon>Octopus</taxon>
    </lineage>
</organism>
<accession>A0A0L8IBP5</accession>
<dbReference type="AlphaFoldDB" id="A0A0L8IBP5"/>
<sequence>MCMYPKTVEEYNRRIFSVNKHTHTHTQTHAMATEFVQIVYKSEHCIDVNKLKVTLEDNKREMQTDRNSNKYNNYGSLPSDKIRTSF</sequence>
<evidence type="ECO:0000313" key="2">
    <source>
        <dbReference type="EMBL" id="KOF98445.1"/>
    </source>
</evidence>
<protein>
    <submittedName>
        <fullName evidence="2">Uncharacterized protein</fullName>
    </submittedName>
</protein>
<feature type="region of interest" description="Disordered" evidence="1">
    <location>
        <begin position="59"/>
        <end position="86"/>
    </location>
</feature>
<dbReference type="EMBL" id="KQ416138">
    <property type="protein sequence ID" value="KOF98445.1"/>
    <property type="molecule type" value="Genomic_DNA"/>
</dbReference>
<gene>
    <name evidence="2" type="ORF">OCBIM_22025122mg</name>
</gene>
<name>A0A0L8IBP5_OCTBM</name>
<evidence type="ECO:0000256" key="1">
    <source>
        <dbReference type="SAM" id="MobiDB-lite"/>
    </source>
</evidence>
<reference evidence="2" key="1">
    <citation type="submission" date="2015-07" db="EMBL/GenBank/DDBJ databases">
        <title>MeaNS - Measles Nucleotide Surveillance Program.</title>
        <authorList>
            <person name="Tran T."/>
            <person name="Druce J."/>
        </authorList>
    </citation>
    <scope>NUCLEOTIDE SEQUENCE</scope>
    <source>
        <strain evidence="2">UCB-OBI-ISO-001</strain>
        <tissue evidence="2">Gonad</tissue>
    </source>
</reference>
<proteinExistence type="predicted"/>